<evidence type="ECO:0000256" key="1">
    <source>
        <dbReference type="ARBA" id="ARBA00005384"/>
    </source>
</evidence>
<keyword evidence="8" id="KW-1185">Reference proteome</keyword>
<evidence type="ECO:0000256" key="4">
    <source>
        <dbReference type="ARBA" id="ARBA00023125"/>
    </source>
</evidence>
<name>A0A172YIY0_9GAMM</name>
<gene>
    <name evidence="7" type="ORF">A5892_18340</name>
</gene>
<dbReference type="InterPro" id="IPR015421">
    <property type="entry name" value="PyrdxlP-dep_Trfase_major"/>
</dbReference>
<dbReference type="RefSeq" id="WP_064124023.1">
    <property type="nucleotide sequence ID" value="NZ_CP015243.1"/>
</dbReference>
<dbReference type="CDD" id="cd00609">
    <property type="entry name" value="AAT_like"/>
    <property type="match status" value="1"/>
</dbReference>
<evidence type="ECO:0000256" key="5">
    <source>
        <dbReference type="ARBA" id="ARBA00023163"/>
    </source>
</evidence>
<feature type="domain" description="HTH gntR-type" evidence="6">
    <location>
        <begin position="12"/>
        <end position="80"/>
    </location>
</feature>
<comment type="similarity">
    <text evidence="1">In the C-terminal section; belongs to the class-I pyridoxal-phosphate-dependent aminotransferase family.</text>
</comment>
<accession>A0A172YIY0</accession>
<dbReference type="SMART" id="SM00345">
    <property type="entry name" value="HTH_GNTR"/>
    <property type="match status" value="1"/>
</dbReference>
<dbReference type="InterPro" id="IPR036390">
    <property type="entry name" value="WH_DNA-bd_sf"/>
</dbReference>
<dbReference type="InterPro" id="IPR051446">
    <property type="entry name" value="HTH_trans_reg/aminotransferase"/>
</dbReference>
<evidence type="ECO:0000313" key="8">
    <source>
        <dbReference type="Proteomes" id="UP000077875"/>
    </source>
</evidence>
<dbReference type="InterPro" id="IPR000524">
    <property type="entry name" value="Tscrpt_reg_HTH_GntR"/>
</dbReference>
<dbReference type="Gene3D" id="3.90.1150.10">
    <property type="entry name" value="Aspartate Aminotransferase, domain 1"/>
    <property type="match status" value="1"/>
</dbReference>
<evidence type="ECO:0000259" key="6">
    <source>
        <dbReference type="PROSITE" id="PS50949"/>
    </source>
</evidence>
<keyword evidence="2" id="KW-0663">Pyridoxal phosphate</keyword>
<dbReference type="PANTHER" id="PTHR46577:SF1">
    <property type="entry name" value="HTH-TYPE TRANSCRIPTIONAL REGULATORY PROTEIN GABR"/>
    <property type="match status" value="1"/>
</dbReference>
<dbReference type="InterPro" id="IPR015424">
    <property type="entry name" value="PyrdxlP-dep_Trfase"/>
</dbReference>
<dbReference type="PROSITE" id="PS50949">
    <property type="entry name" value="HTH_GNTR"/>
    <property type="match status" value="1"/>
</dbReference>
<dbReference type="AlphaFoldDB" id="A0A172YIY0"/>
<dbReference type="Pfam" id="PF00155">
    <property type="entry name" value="Aminotran_1_2"/>
    <property type="match status" value="1"/>
</dbReference>
<dbReference type="InterPro" id="IPR015422">
    <property type="entry name" value="PyrdxlP-dep_Trfase_small"/>
</dbReference>
<dbReference type="STRING" id="376489.A5892_18340"/>
<dbReference type="SUPFAM" id="SSF46785">
    <property type="entry name" value="Winged helix' DNA-binding domain"/>
    <property type="match status" value="1"/>
</dbReference>
<dbReference type="EMBL" id="CP015243">
    <property type="protein sequence ID" value="ANF59178.1"/>
    <property type="molecule type" value="Genomic_DNA"/>
</dbReference>
<dbReference type="Gene3D" id="1.10.10.10">
    <property type="entry name" value="Winged helix-like DNA-binding domain superfamily/Winged helix DNA-binding domain"/>
    <property type="match status" value="1"/>
</dbReference>
<dbReference type="Gene3D" id="3.40.640.10">
    <property type="entry name" value="Type I PLP-dependent aspartate aminotransferase-like (Major domain)"/>
    <property type="match status" value="1"/>
</dbReference>
<dbReference type="Pfam" id="PF00392">
    <property type="entry name" value="GntR"/>
    <property type="match status" value="1"/>
</dbReference>
<evidence type="ECO:0000313" key="7">
    <source>
        <dbReference type="EMBL" id="ANF59178.1"/>
    </source>
</evidence>
<dbReference type="GO" id="GO:0030170">
    <property type="term" value="F:pyridoxal phosphate binding"/>
    <property type="evidence" value="ECO:0007669"/>
    <property type="project" value="InterPro"/>
</dbReference>
<dbReference type="InterPro" id="IPR004839">
    <property type="entry name" value="Aminotransferase_I/II_large"/>
</dbReference>
<evidence type="ECO:0000256" key="2">
    <source>
        <dbReference type="ARBA" id="ARBA00022898"/>
    </source>
</evidence>
<dbReference type="Proteomes" id="UP000077875">
    <property type="component" value="Chromosome"/>
</dbReference>
<dbReference type="GO" id="GO:0003677">
    <property type="term" value="F:DNA binding"/>
    <property type="evidence" value="ECO:0007669"/>
    <property type="project" value="UniProtKB-KW"/>
</dbReference>
<dbReference type="GO" id="GO:0003700">
    <property type="term" value="F:DNA-binding transcription factor activity"/>
    <property type="evidence" value="ECO:0007669"/>
    <property type="project" value="InterPro"/>
</dbReference>
<keyword evidence="4" id="KW-0238">DNA-binding</keyword>
<dbReference type="InterPro" id="IPR036388">
    <property type="entry name" value="WH-like_DNA-bd_sf"/>
</dbReference>
<sequence length="466" mass="51414">MTIWTPLLAPDRPRYRALCEAIGKAIASGELRENDKLPPQRQLADRLGVTVGTVTRGYAEAERRGLVEARVGSGTYVSSSSLASRQQLLVPNAFEYAPSTIDLSHAHAPPHPERAAGLARAMERVRARAEMLEASISYQREQGLLEHRQCIAGFMGEIGLPVDAEELLLTQGGQHGIFVALAAMLRAGERAASCELTYPGFQGAARQLGIKALGVGEDAQGIDVAALERLHAQQPLKLIYVMPDQHNPTGRWMSEARRCHLVEAARRHDWWLLEDGVLYLPQALRGSPLYRLAPERTLYLFSFSKIFGGGLRQGVMRMPDQAAIRLRGALRAQSWMTPPLMSALVCAWIESGDAARMLEWQNAELEARYDLALERLAGYSPRGQRGSTFLWLTLPLDQRAGPLLERLAAERILFTPSEPFCIGHSPAPQAVRLCLGAARDRETLAHALDRLVAQLETPQELPLEPL</sequence>
<reference evidence="7 8" key="1">
    <citation type="submission" date="2016-04" db="EMBL/GenBank/DDBJ databases">
        <title>Complete Genome Sequence of Halotalea alkalilenta IHB B 13600.</title>
        <authorList>
            <person name="Swarnkar M.K."/>
            <person name="Sharma A."/>
            <person name="Kaushal K."/>
            <person name="Soni R."/>
            <person name="Rana S."/>
            <person name="Singh A.K."/>
            <person name="Gulati A."/>
        </authorList>
    </citation>
    <scope>NUCLEOTIDE SEQUENCE [LARGE SCALE GENOMIC DNA]</scope>
    <source>
        <strain evidence="7 8">IHB B 13600</strain>
    </source>
</reference>
<dbReference type="KEGG" id="haa:A5892_18340"/>
<keyword evidence="5" id="KW-0804">Transcription</keyword>
<dbReference type="CDD" id="cd07377">
    <property type="entry name" value="WHTH_GntR"/>
    <property type="match status" value="1"/>
</dbReference>
<proteinExistence type="inferred from homology"/>
<organism evidence="7 8">
    <name type="scientific">Halotalea alkalilenta</name>
    <dbReference type="NCBI Taxonomy" id="376489"/>
    <lineage>
        <taxon>Bacteria</taxon>
        <taxon>Pseudomonadati</taxon>
        <taxon>Pseudomonadota</taxon>
        <taxon>Gammaproteobacteria</taxon>
        <taxon>Oceanospirillales</taxon>
        <taxon>Halomonadaceae</taxon>
        <taxon>Halotalea</taxon>
    </lineage>
</organism>
<evidence type="ECO:0000256" key="3">
    <source>
        <dbReference type="ARBA" id="ARBA00023015"/>
    </source>
</evidence>
<dbReference type="SUPFAM" id="SSF53383">
    <property type="entry name" value="PLP-dependent transferases"/>
    <property type="match status" value="1"/>
</dbReference>
<protein>
    <submittedName>
        <fullName evidence="7">GntR family transcriptional regulator</fullName>
    </submittedName>
</protein>
<keyword evidence="3" id="KW-0805">Transcription regulation</keyword>
<dbReference type="PANTHER" id="PTHR46577">
    <property type="entry name" value="HTH-TYPE TRANSCRIPTIONAL REGULATORY PROTEIN GABR"/>
    <property type="match status" value="1"/>
</dbReference>